<dbReference type="Proteomes" id="UP000765509">
    <property type="component" value="Unassembled WGS sequence"/>
</dbReference>
<reference evidence="1" key="1">
    <citation type="submission" date="2021-03" db="EMBL/GenBank/DDBJ databases">
        <title>Draft genome sequence of rust myrtle Austropuccinia psidii MF-1, a brazilian biotype.</title>
        <authorList>
            <person name="Quecine M.C."/>
            <person name="Pachon D.M.R."/>
            <person name="Bonatelli M.L."/>
            <person name="Correr F.H."/>
            <person name="Franceschini L.M."/>
            <person name="Leite T.F."/>
            <person name="Margarido G.R.A."/>
            <person name="Almeida C.A."/>
            <person name="Ferrarezi J.A."/>
            <person name="Labate C.A."/>
        </authorList>
    </citation>
    <scope>NUCLEOTIDE SEQUENCE</scope>
    <source>
        <strain evidence="1">MF-1</strain>
    </source>
</reference>
<comment type="caution">
    <text evidence="1">The sequence shown here is derived from an EMBL/GenBank/DDBJ whole genome shotgun (WGS) entry which is preliminary data.</text>
</comment>
<protein>
    <submittedName>
        <fullName evidence="1">Uncharacterized protein</fullName>
    </submittedName>
</protein>
<evidence type="ECO:0000313" key="1">
    <source>
        <dbReference type="EMBL" id="MBW0490614.1"/>
    </source>
</evidence>
<dbReference type="AlphaFoldDB" id="A0A9Q3H5G7"/>
<gene>
    <name evidence="1" type="ORF">O181_030329</name>
</gene>
<keyword evidence="2" id="KW-1185">Reference proteome</keyword>
<evidence type="ECO:0000313" key="2">
    <source>
        <dbReference type="Proteomes" id="UP000765509"/>
    </source>
</evidence>
<accession>A0A9Q3H5G7</accession>
<proteinExistence type="predicted"/>
<organism evidence="1 2">
    <name type="scientific">Austropuccinia psidii MF-1</name>
    <dbReference type="NCBI Taxonomy" id="1389203"/>
    <lineage>
        <taxon>Eukaryota</taxon>
        <taxon>Fungi</taxon>
        <taxon>Dikarya</taxon>
        <taxon>Basidiomycota</taxon>
        <taxon>Pucciniomycotina</taxon>
        <taxon>Pucciniomycetes</taxon>
        <taxon>Pucciniales</taxon>
        <taxon>Sphaerophragmiaceae</taxon>
        <taxon>Austropuccinia</taxon>
    </lineage>
</organism>
<dbReference type="EMBL" id="AVOT02010673">
    <property type="protein sequence ID" value="MBW0490614.1"/>
    <property type="molecule type" value="Genomic_DNA"/>
</dbReference>
<sequence length="170" mass="20223">MIIDTRASFSIVEEDYLKDHFPKWGKELIPTKARIFKSESVRMNYMGKIFKEIIPPHRKGNIRLKPEFVVLKNEQVQGFLLGTEYQRMYVMDICNIMNRYFTIGTNKDKKLSFYIKHMTTENILKDLLEDFKEAQYRTQLTSNIKLNFLQVLRKNMEAFAIGDEPLEKIE</sequence>
<name>A0A9Q3H5G7_9BASI</name>